<evidence type="ECO:0000259" key="2">
    <source>
        <dbReference type="Pfam" id="PF13006"/>
    </source>
</evidence>
<evidence type="ECO:0000259" key="1">
    <source>
        <dbReference type="Pfam" id="PF01609"/>
    </source>
</evidence>
<dbReference type="Pfam" id="PF01609">
    <property type="entry name" value="DDE_Tnp_1"/>
    <property type="match status" value="1"/>
</dbReference>
<dbReference type="PANTHER" id="PTHR37529">
    <property type="entry name" value="TRANSPOSASE INSG FOR INSERTION SEQUENCE ELEMENT IS4-RELATED"/>
    <property type="match status" value="1"/>
</dbReference>
<dbReference type="AlphaFoldDB" id="A0A1B7J6J5"/>
<proteinExistence type="predicted"/>
<dbReference type="EMBL" id="LXEU01000119">
    <property type="protein sequence ID" value="OAT43583.1"/>
    <property type="molecule type" value="Genomic_DNA"/>
</dbReference>
<keyword evidence="4" id="KW-1185">Reference proteome</keyword>
<dbReference type="InterPro" id="IPR012337">
    <property type="entry name" value="RNaseH-like_sf"/>
</dbReference>
<dbReference type="InterPro" id="IPR024473">
    <property type="entry name" value="Transposases_IS4_N"/>
</dbReference>
<dbReference type="Pfam" id="PF13006">
    <property type="entry name" value="Nterm_IS4"/>
    <property type="match status" value="1"/>
</dbReference>
<accession>A0A1B7J6J5</accession>
<dbReference type="PATRIC" id="fig|1354264.4.peg.4948"/>
<sequence length="440" mass="50840">MELSQALGIINLASPEQARNLADLIPEDLIRQALTLSDTVTLRKRKLPLESMIWLVVGMSVFCNRPLTEIVNLMDIVDSSGSPFTARSSVIQRRKTLGENAVRELFELTQQHWHEQANHPHWHGLRLCGIDGVVWRVQDTPENNEAFGKASNQHGERGYPQVRMVCLMELSSHLIQGSEFDRYDVNEMRLAARLSASASDNSITLFDKGFYSPGLLHHWQNAGKNRHWLLPLKKNVQYDVIHKLGRQDSLVRIRTTPQAKKQWSGLPEEITARLVTRKIDGVERQILTSLTDACRYPGADVAELYRHRWEIELGYREAKQGLLCNRWTLRSRLPEMVRQELWGVLLTYNLVRYQMVRMAFHLKGDYLPYQLSFSSAITEMMRLLITLPWASPGTVPGELKRFYEQARHCVLPLRRERSYPREVRAKCKKYPDRKAAGHLK</sequence>
<evidence type="ECO:0000313" key="3">
    <source>
        <dbReference type="EMBL" id="OAT43583.1"/>
    </source>
</evidence>
<evidence type="ECO:0000313" key="4">
    <source>
        <dbReference type="Proteomes" id="UP000078386"/>
    </source>
</evidence>
<comment type="caution">
    <text evidence="3">The sequence shown here is derived from an EMBL/GenBank/DDBJ whole genome shotgun (WGS) entry which is preliminary data.</text>
</comment>
<reference evidence="3 4" key="1">
    <citation type="submission" date="2016-04" db="EMBL/GenBank/DDBJ databases">
        <title>ATOL: Assembling a taxonomically balanced genome-scale reconstruction of the evolutionary history of the Enterobacteriaceae.</title>
        <authorList>
            <person name="Plunkett G.III."/>
            <person name="Neeno-Eckwall E.C."/>
            <person name="Glasner J.D."/>
            <person name="Perna N.T."/>
        </authorList>
    </citation>
    <scope>NUCLEOTIDE SEQUENCE [LARGE SCALE GENOMIC DNA]</scope>
    <source>
        <strain evidence="3 4">ATCC 51603</strain>
    </source>
</reference>
<dbReference type="GO" id="GO:0006313">
    <property type="term" value="P:DNA transposition"/>
    <property type="evidence" value="ECO:0007669"/>
    <property type="project" value="InterPro"/>
</dbReference>
<dbReference type="Proteomes" id="UP000078386">
    <property type="component" value="Unassembled WGS sequence"/>
</dbReference>
<feature type="domain" description="Transposase IS4-like" evidence="1">
    <location>
        <begin position="129"/>
        <end position="350"/>
    </location>
</feature>
<dbReference type="InterPro" id="IPR047952">
    <property type="entry name" value="Transpos_IS4"/>
</dbReference>
<dbReference type="RefSeq" id="WP_064549238.1">
    <property type="nucleotide sequence ID" value="NZ_LXEU01000119.1"/>
</dbReference>
<gene>
    <name evidence="3" type="ORF">M989_04745</name>
</gene>
<dbReference type="GO" id="GO:0003677">
    <property type="term" value="F:DNA binding"/>
    <property type="evidence" value="ECO:0007669"/>
    <property type="project" value="InterPro"/>
</dbReference>
<protein>
    <submittedName>
        <fullName evidence="3">Transposase</fullName>
    </submittedName>
</protein>
<name>A0A1B7J6J5_9ENTR</name>
<dbReference type="NCBIfam" id="NF033592">
    <property type="entry name" value="transpos_IS4_1"/>
    <property type="match status" value="1"/>
</dbReference>
<dbReference type="SUPFAM" id="SSF53098">
    <property type="entry name" value="Ribonuclease H-like"/>
    <property type="match status" value="1"/>
</dbReference>
<dbReference type="InterPro" id="IPR002559">
    <property type="entry name" value="Transposase_11"/>
</dbReference>
<dbReference type="GO" id="GO:0004803">
    <property type="term" value="F:transposase activity"/>
    <property type="evidence" value="ECO:0007669"/>
    <property type="project" value="InterPro"/>
</dbReference>
<organism evidence="3 4">
    <name type="scientific">Kluyvera georgiana ATCC 51603</name>
    <dbReference type="NCBI Taxonomy" id="1354264"/>
    <lineage>
        <taxon>Bacteria</taxon>
        <taxon>Pseudomonadati</taxon>
        <taxon>Pseudomonadota</taxon>
        <taxon>Gammaproteobacteria</taxon>
        <taxon>Enterobacterales</taxon>
        <taxon>Enterobacteriaceae</taxon>
        <taxon>Kluyvera</taxon>
    </lineage>
</organism>
<feature type="domain" description="Transposase IS4 N-terminal" evidence="2">
    <location>
        <begin position="16"/>
        <end position="107"/>
    </location>
</feature>
<dbReference type="PANTHER" id="PTHR37529:SF1">
    <property type="entry name" value="TRANSPOSASE INSG FOR INSERTION SEQUENCE ELEMENT IS4-RELATED"/>
    <property type="match status" value="1"/>
</dbReference>